<feature type="chain" id="PRO_5029010615" evidence="1">
    <location>
        <begin position="27"/>
        <end position="197"/>
    </location>
</feature>
<reference evidence="2 3" key="1">
    <citation type="submission" date="2020-08" db="EMBL/GenBank/DDBJ databases">
        <title>Genome sequence of Nocardioides mesophilus KACC 16243T.</title>
        <authorList>
            <person name="Hyun D.-W."/>
            <person name="Bae J.-W."/>
        </authorList>
    </citation>
    <scope>NUCLEOTIDE SEQUENCE [LARGE SCALE GENOMIC DNA]</scope>
    <source>
        <strain evidence="2 3">KACC 16243</strain>
    </source>
</reference>
<evidence type="ECO:0000256" key="1">
    <source>
        <dbReference type="SAM" id="SignalP"/>
    </source>
</evidence>
<evidence type="ECO:0000313" key="3">
    <source>
        <dbReference type="Proteomes" id="UP000515947"/>
    </source>
</evidence>
<feature type="signal peptide" evidence="1">
    <location>
        <begin position="1"/>
        <end position="26"/>
    </location>
</feature>
<sequence>MLNLPVRAALVAVAAGSVLAPVSATAETLKIDDGTSDAWEQVFASQTSGPSYVEAGSPVNADLTRTVVRHSARRVTVRSNFVKLTKNAEGVMMAAKIRTDEGLWRAALVFHDGSRKGAFMLKKRGEVSCTGLTKEVDFAHDAVQISVPRACLSAPRWVQVTVAGGNYGEGASGHSYIDVAGIAGHRFSHWSARIHRG</sequence>
<dbReference type="KEGG" id="nmes:H9L09_18575"/>
<keyword evidence="1" id="KW-0732">Signal</keyword>
<accession>A0A7G9RA30</accession>
<gene>
    <name evidence="2" type="ORF">H9L09_18575</name>
</gene>
<organism evidence="2 3">
    <name type="scientific">Nocardioides mesophilus</name>
    <dbReference type="NCBI Taxonomy" id="433659"/>
    <lineage>
        <taxon>Bacteria</taxon>
        <taxon>Bacillati</taxon>
        <taxon>Actinomycetota</taxon>
        <taxon>Actinomycetes</taxon>
        <taxon>Propionibacteriales</taxon>
        <taxon>Nocardioidaceae</taxon>
        <taxon>Nocardioides</taxon>
    </lineage>
</organism>
<dbReference type="EMBL" id="CP060713">
    <property type="protein sequence ID" value="QNN52455.1"/>
    <property type="molecule type" value="Genomic_DNA"/>
</dbReference>
<dbReference type="AlphaFoldDB" id="A0A7G9RA30"/>
<keyword evidence="3" id="KW-1185">Reference proteome</keyword>
<dbReference type="Proteomes" id="UP000515947">
    <property type="component" value="Chromosome"/>
</dbReference>
<proteinExistence type="predicted"/>
<protein>
    <submittedName>
        <fullName evidence="2">Uncharacterized protein</fullName>
    </submittedName>
</protein>
<name>A0A7G9RA30_9ACTN</name>
<dbReference type="RefSeq" id="WP_187578297.1">
    <property type="nucleotide sequence ID" value="NZ_CP060713.1"/>
</dbReference>
<evidence type="ECO:0000313" key="2">
    <source>
        <dbReference type="EMBL" id="QNN52455.1"/>
    </source>
</evidence>